<dbReference type="GO" id="GO:0016620">
    <property type="term" value="F:oxidoreductase activity, acting on the aldehyde or oxo group of donors, NAD or NADP as acceptor"/>
    <property type="evidence" value="ECO:0007669"/>
    <property type="project" value="InterPro"/>
</dbReference>
<accession>A0A6J6ZUL8</accession>
<sequence length="494" mass="53042">MLDALPSYGHWIDGAIQLPSNGHFIPTLDPNIGEPWAEIADGDSADVRLAVDAASEAFVSWRVTGPSRRAEILWRMGDLIAENAEELAGLESRDSGKVIREVRGQVLALKSWYHYYASLAYHLEGRTIPHDSRTLTVLTRQEPYGVLGIIPPFNSPLLLASMAIGPGLAAGNTIVVKPPEINSLSLFTLGRISKEAGLPDGCLNVVHGRGSTAGDELTGNPAVRKVFFTGGPESAKKVLHRVAEGLKPTILELGGKSANIFFEDVDVPNVVNGVIAGIFAAAGQTCVAGSRLFVHESIASELISLVADRAKRIIMGDPRKDETEMGPMSQLTLVEGANRRVARAIEQGATVLAGGADAPRPERGWFMPPTVIDGVTTDMEVVREEIFGPVLSIIRFTNEDEVISMANDTEYGLAAGIWTNNLGRAHRVADALEAGTVWINTYRALNFAVPFGGIKGSGFGRENGMDGLREFTQPKSIWVESSSEPVGDPFTLRT</sequence>
<dbReference type="InterPro" id="IPR016160">
    <property type="entry name" value="Ald_DH_CS_CYS"/>
</dbReference>
<proteinExistence type="inferred from homology"/>
<dbReference type="PANTHER" id="PTHR11699">
    <property type="entry name" value="ALDEHYDE DEHYDROGENASE-RELATED"/>
    <property type="match status" value="1"/>
</dbReference>
<evidence type="ECO:0000259" key="3">
    <source>
        <dbReference type="Pfam" id="PF00171"/>
    </source>
</evidence>
<comment type="similarity">
    <text evidence="1">Belongs to the aldehyde dehydrogenase family.</text>
</comment>
<keyword evidence="2" id="KW-0560">Oxidoreductase</keyword>
<dbReference type="InterPro" id="IPR015590">
    <property type="entry name" value="Aldehyde_DH_dom"/>
</dbReference>
<evidence type="ECO:0000256" key="1">
    <source>
        <dbReference type="ARBA" id="ARBA00009986"/>
    </source>
</evidence>
<protein>
    <submittedName>
        <fullName evidence="4">Unannotated protein</fullName>
    </submittedName>
</protein>
<dbReference type="InterPro" id="IPR016162">
    <property type="entry name" value="Ald_DH_N"/>
</dbReference>
<dbReference type="Pfam" id="PF00171">
    <property type="entry name" value="Aldedh"/>
    <property type="match status" value="1"/>
</dbReference>
<dbReference type="EMBL" id="CAFABK010000010">
    <property type="protein sequence ID" value="CAB4824119.1"/>
    <property type="molecule type" value="Genomic_DNA"/>
</dbReference>
<evidence type="ECO:0000256" key="2">
    <source>
        <dbReference type="ARBA" id="ARBA00023002"/>
    </source>
</evidence>
<gene>
    <name evidence="4" type="ORF">UFOPK3204_00359</name>
</gene>
<dbReference type="InterPro" id="IPR016161">
    <property type="entry name" value="Ald_DH/histidinol_DH"/>
</dbReference>
<dbReference type="Gene3D" id="3.40.309.10">
    <property type="entry name" value="Aldehyde Dehydrogenase, Chain A, domain 2"/>
    <property type="match status" value="1"/>
</dbReference>
<dbReference type="InterPro" id="IPR016163">
    <property type="entry name" value="Ald_DH_C"/>
</dbReference>
<dbReference type="FunFam" id="3.40.605.10:FF:000007">
    <property type="entry name" value="NAD/NADP-dependent betaine aldehyde dehydrogenase"/>
    <property type="match status" value="1"/>
</dbReference>
<feature type="domain" description="Aldehyde dehydrogenase" evidence="3">
    <location>
        <begin position="23"/>
        <end position="477"/>
    </location>
</feature>
<name>A0A6J6ZUL8_9ZZZZ</name>
<dbReference type="SUPFAM" id="SSF53720">
    <property type="entry name" value="ALDH-like"/>
    <property type="match status" value="1"/>
</dbReference>
<dbReference type="Gene3D" id="3.40.605.10">
    <property type="entry name" value="Aldehyde Dehydrogenase, Chain A, domain 1"/>
    <property type="match status" value="1"/>
</dbReference>
<dbReference type="InterPro" id="IPR029510">
    <property type="entry name" value="Ald_DH_CS_GLU"/>
</dbReference>
<dbReference type="CDD" id="cd07114">
    <property type="entry name" value="ALDH_DhaS"/>
    <property type="match status" value="1"/>
</dbReference>
<dbReference type="PROSITE" id="PS00070">
    <property type="entry name" value="ALDEHYDE_DEHYDR_CYS"/>
    <property type="match status" value="1"/>
</dbReference>
<organism evidence="4">
    <name type="scientific">freshwater metagenome</name>
    <dbReference type="NCBI Taxonomy" id="449393"/>
    <lineage>
        <taxon>unclassified sequences</taxon>
        <taxon>metagenomes</taxon>
        <taxon>ecological metagenomes</taxon>
    </lineage>
</organism>
<dbReference type="PROSITE" id="PS00687">
    <property type="entry name" value="ALDEHYDE_DEHYDR_GLU"/>
    <property type="match status" value="1"/>
</dbReference>
<evidence type="ECO:0000313" key="4">
    <source>
        <dbReference type="EMBL" id="CAB4824119.1"/>
    </source>
</evidence>
<dbReference type="FunFam" id="3.40.309.10:FF:000012">
    <property type="entry name" value="Betaine aldehyde dehydrogenase"/>
    <property type="match status" value="1"/>
</dbReference>
<reference evidence="4" key="1">
    <citation type="submission" date="2020-05" db="EMBL/GenBank/DDBJ databases">
        <authorList>
            <person name="Chiriac C."/>
            <person name="Salcher M."/>
            <person name="Ghai R."/>
            <person name="Kavagutti S V."/>
        </authorList>
    </citation>
    <scope>NUCLEOTIDE SEQUENCE</scope>
</reference>
<dbReference type="AlphaFoldDB" id="A0A6J6ZUL8"/>